<feature type="compositionally biased region" description="Polar residues" evidence="1">
    <location>
        <begin position="223"/>
        <end position="232"/>
    </location>
</feature>
<evidence type="ECO:0000313" key="3">
    <source>
        <dbReference type="Proteomes" id="UP001500908"/>
    </source>
</evidence>
<evidence type="ECO:0000256" key="1">
    <source>
        <dbReference type="SAM" id="MobiDB-lite"/>
    </source>
</evidence>
<evidence type="ECO:0000313" key="2">
    <source>
        <dbReference type="EMBL" id="GAA3738404.1"/>
    </source>
</evidence>
<dbReference type="EMBL" id="BAABDD010000006">
    <property type="protein sequence ID" value="GAA3738404.1"/>
    <property type="molecule type" value="Genomic_DNA"/>
</dbReference>
<proteinExistence type="predicted"/>
<keyword evidence="3" id="KW-1185">Reference proteome</keyword>
<dbReference type="Proteomes" id="UP001500908">
    <property type="component" value="Unassembled WGS sequence"/>
</dbReference>
<gene>
    <name evidence="2" type="ORF">GCM10022402_17880</name>
</gene>
<feature type="compositionally biased region" description="Basic residues" evidence="1">
    <location>
        <begin position="197"/>
        <end position="210"/>
    </location>
</feature>
<accession>A0ABP7FKR8</accession>
<reference evidence="3" key="1">
    <citation type="journal article" date="2019" name="Int. J. Syst. Evol. Microbiol.">
        <title>The Global Catalogue of Microorganisms (GCM) 10K type strain sequencing project: providing services to taxonomists for standard genome sequencing and annotation.</title>
        <authorList>
            <consortium name="The Broad Institute Genomics Platform"/>
            <consortium name="The Broad Institute Genome Sequencing Center for Infectious Disease"/>
            <person name="Wu L."/>
            <person name="Ma J."/>
        </authorList>
    </citation>
    <scope>NUCLEOTIDE SEQUENCE [LARGE SCALE GENOMIC DNA]</scope>
    <source>
        <strain evidence="3">JCM 17137</strain>
    </source>
</reference>
<protein>
    <submittedName>
        <fullName evidence="2">Uncharacterized protein</fullName>
    </submittedName>
</protein>
<comment type="caution">
    <text evidence="2">The sequence shown here is derived from an EMBL/GenBank/DDBJ whole genome shotgun (WGS) entry which is preliminary data.</text>
</comment>
<name>A0ABP7FKR8_9ACTN</name>
<organism evidence="2 3">
    <name type="scientific">Salinactinospora qingdaonensis</name>
    <dbReference type="NCBI Taxonomy" id="702744"/>
    <lineage>
        <taxon>Bacteria</taxon>
        <taxon>Bacillati</taxon>
        <taxon>Actinomycetota</taxon>
        <taxon>Actinomycetes</taxon>
        <taxon>Streptosporangiales</taxon>
        <taxon>Nocardiopsidaceae</taxon>
        <taxon>Salinactinospora</taxon>
    </lineage>
</organism>
<feature type="region of interest" description="Disordered" evidence="1">
    <location>
        <begin position="175"/>
        <end position="232"/>
    </location>
</feature>
<sequence>MMNEFLFVLVGGAISLVSSATVTWFQGRQLHRRENRATARESVRQLTGLLIAERDTPSTTDSTMGSSPLAEAEMLSMTITERRTRERLRQLIRLLGECRLPELEQLSGVKSAQARQVVCEHALEVLGANFRNDRRLPAIPKTVQKLLDTEEEALSVRAGSAPQPGRVATEWLGIEDSDDADTSFSAAESEGTQPASRKVRRSPRTTQRTKSKTEGKDNGDAATDSSPESAAT</sequence>